<evidence type="ECO:0000313" key="2">
    <source>
        <dbReference type="EMBL" id="NHQ88382.1"/>
    </source>
</evidence>
<feature type="chain" id="PRO_5045892699" description="DUF3828 domain-containing protein" evidence="1">
    <location>
        <begin position="22"/>
        <end position="211"/>
    </location>
</feature>
<dbReference type="Gene3D" id="3.10.450.710">
    <property type="entry name" value="Tgt2/MlaC"/>
    <property type="match status" value="1"/>
</dbReference>
<dbReference type="EMBL" id="JAAOLX010000014">
    <property type="protein sequence ID" value="NHQ88382.1"/>
    <property type="molecule type" value="Genomic_DNA"/>
</dbReference>
<reference evidence="2 3" key="1">
    <citation type="submission" date="2020-03" db="EMBL/GenBank/DDBJ databases">
        <title>Draft genome sequence of environmentally isolated violet-colored cultures.</title>
        <authorList>
            <person name="Wilson H.S."/>
        </authorList>
    </citation>
    <scope>NUCLEOTIDE SEQUENCE [LARGE SCALE GENOMIC DNA]</scope>
    <source>
        <strain evidence="2 3">HSC-16F04</strain>
    </source>
</reference>
<evidence type="ECO:0008006" key="4">
    <source>
        <dbReference type="Google" id="ProtNLM"/>
    </source>
</evidence>
<evidence type="ECO:0000313" key="3">
    <source>
        <dbReference type="Proteomes" id="UP000712570"/>
    </source>
</evidence>
<gene>
    <name evidence="2" type="ORF">HA050_19980</name>
</gene>
<organism evidence="2 3">
    <name type="scientific">Iodobacter violaceini</name>
    <dbReference type="NCBI Taxonomy" id="3044271"/>
    <lineage>
        <taxon>Bacteria</taxon>
        <taxon>Pseudomonadati</taxon>
        <taxon>Pseudomonadota</taxon>
        <taxon>Betaproteobacteria</taxon>
        <taxon>Neisseriales</taxon>
        <taxon>Chitinibacteraceae</taxon>
        <taxon>Iodobacter</taxon>
    </lineage>
</organism>
<dbReference type="InterPro" id="IPR042245">
    <property type="entry name" value="Tgt2/MlaC_sf"/>
</dbReference>
<proteinExistence type="predicted"/>
<dbReference type="RefSeq" id="WP_166830061.1">
    <property type="nucleotide sequence ID" value="NZ_JAAOLX010000014.1"/>
</dbReference>
<protein>
    <recommendedName>
        <fullName evidence="4">DUF3828 domain-containing protein</fullName>
    </recommendedName>
</protein>
<sequence>MKHFTSANLLLLIFISNMAFAEDFENPEKHIQHVYQEFLHDLSANEQLKSCNEWAIKDYLLTKFDIFLSTHNLLHNIGFKQTEESLSGLPDDFKNQLNTEFKKYIIQDNLNSIKSFCSATNLKTQKSNVDFTVSYVVTSVKLASKKSKRVDFFLLRGWDHWLIADIISGNDSLEERYRNKFGKTIRTEGYNGLLKQLTEINQEKIKPSLSN</sequence>
<comment type="caution">
    <text evidence="2">The sequence shown here is derived from an EMBL/GenBank/DDBJ whole genome shotgun (WGS) entry which is preliminary data.</text>
</comment>
<accession>A0ABX0KWK9</accession>
<evidence type="ECO:0000256" key="1">
    <source>
        <dbReference type="SAM" id="SignalP"/>
    </source>
</evidence>
<keyword evidence="1" id="KW-0732">Signal</keyword>
<keyword evidence="3" id="KW-1185">Reference proteome</keyword>
<name>A0ABX0KWK9_9NEIS</name>
<dbReference type="Pfam" id="PF05494">
    <property type="entry name" value="MlaC"/>
    <property type="match status" value="1"/>
</dbReference>
<dbReference type="Proteomes" id="UP000712570">
    <property type="component" value="Unassembled WGS sequence"/>
</dbReference>
<feature type="signal peptide" evidence="1">
    <location>
        <begin position="1"/>
        <end position="21"/>
    </location>
</feature>
<dbReference type="InterPro" id="IPR008869">
    <property type="entry name" value="MlaC/ttg2D"/>
</dbReference>